<reference evidence="3" key="1">
    <citation type="journal article" date="2005" name="Nature">
        <title>The map-based sequence of the rice genome.</title>
        <authorList>
            <consortium name="International rice genome sequencing project (IRGSP)"/>
            <person name="Matsumoto T."/>
            <person name="Wu J."/>
            <person name="Kanamori H."/>
            <person name="Katayose Y."/>
            <person name="Fujisawa M."/>
            <person name="Namiki N."/>
            <person name="Mizuno H."/>
            <person name="Yamamoto K."/>
            <person name="Antonio B.A."/>
            <person name="Baba T."/>
            <person name="Sakata K."/>
            <person name="Nagamura Y."/>
            <person name="Aoki H."/>
            <person name="Arikawa K."/>
            <person name="Arita K."/>
            <person name="Bito T."/>
            <person name="Chiden Y."/>
            <person name="Fujitsuka N."/>
            <person name="Fukunaka R."/>
            <person name="Hamada M."/>
            <person name="Harada C."/>
            <person name="Hayashi A."/>
            <person name="Hijishita S."/>
            <person name="Honda M."/>
            <person name="Hosokawa S."/>
            <person name="Ichikawa Y."/>
            <person name="Idonuma A."/>
            <person name="Iijima M."/>
            <person name="Ikeda M."/>
            <person name="Ikeno M."/>
            <person name="Ito K."/>
            <person name="Ito S."/>
            <person name="Ito T."/>
            <person name="Ito Y."/>
            <person name="Ito Y."/>
            <person name="Iwabuchi A."/>
            <person name="Kamiya K."/>
            <person name="Karasawa W."/>
            <person name="Kurita K."/>
            <person name="Katagiri S."/>
            <person name="Kikuta A."/>
            <person name="Kobayashi H."/>
            <person name="Kobayashi N."/>
            <person name="Machita K."/>
            <person name="Maehara T."/>
            <person name="Masukawa M."/>
            <person name="Mizubayashi T."/>
            <person name="Mukai Y."/>
            <person name="Nagasaki H."/>
            <person name="Nagata Y."/>
            <person name="Naito S."/>
            <person name="Nakashima M."/>
            <person name="Nakama Y."/>
            <person name="Nakamichi Y."/>
            <person name="Nakamura M."/>
            <person name="Meguro A."/>
            <person name="Negishi M."/>
            <person name="Ohta I."/>
            <person name="Ohta T."/>
            <person name="Okamoto M."/>
            <person name="Ono N."/>
            <person name="Saji S."/>
            <person name="Sakaguchi M."/>
            <person name="Sakai K."/>
            <person name="Shibata M."/>
            <person name="Shimokawa T."/>
            <person name="Song J."/>
            <person name="Takazaki Y."/>
            <person name="Terasawa K."/>
            <person name="Tsugane M."/>
            <person name="Tsuji K."/>
            <person name="Ueda S."/>
            <person name="Waki K."/>
            <person name="Yamagata H."/>
            <person name="Yamamoto M."/>
            <person name="Yamamoto S."/>
            <person name="Yamane H."/>
            <person name="Yoshiki S."/>
            <person name="Yoshihara R."/>
            <person name="Yukawa K."/>
            <person name="Zhong H."/>
            <person name="Yano M."/>
            <person name="Yuan Q."/>
            <person name="Ouyang S."/>
            <person name="Liu J."/>
            <person name="Jones K.M."/>
            <person name="Gansberger K."/>
            <person name="Moffat K."/>
            <person name="Hill J."/>
            <person name="Bera J."/>
            <person name="Fadrosh D."/>
            <person name="Jin S."/>
            <person name="Johri S."/>
            <person name="Kim M."/>
            <person name="Overton L."/>
            <person name="Reardon M."/>
            <person name="Tsitrin T."/>
            <person name="Vuong H."/>
            <person name="Weaver B."/>
            <person name="Ciecko A."/>
            <person name="Tallon L."/>
            <person name="Jackson J."/>
            <person name="Pai G."/>
            <person name="Aken S.V."/>
            <person name="Utterback T."/>
            <person name="Reidmuller S."/>
            <person name="Feldblyum T."/>
            <person name="Hsiao J."/>
            <person name="Zismann V."/>
            <person name="Iobst S."/>
            <person name="de Vazeille A.R."/>
            <person name="Buell C.R."/>
            <person name="Ying K."/>
            <person name="Li Y."/>
            <person name="Lu T."/>
            <person name="Huang Y."/>
            <person name="Zhao Q."/>
            <person name="Feng Q."/>
            <person name="Zhang L."/>
            <person name="Zhu J."/>
            <person name="Weng Q."/>
            <person name="Mu J."/>
            <person name="Lu Y."/>
            <person name="Fan D."/>
            <person name="Liu Y."/>
            <person name="Guan J."/>
            <person name="Zhang Y."/>
            <person name="Yu S."/>
            <person name="Liu X."/>
            <person name="Zhang Y."/>
            <person name="Hong G."/>
            <person name="Han B."/>
            <person name="Choisne N."/>
            <person name="Demange N."/>
            <person name="Orjeda G."/>
            <person name="Samain S."/>
            <person name="Cattolico L."/>
            <person name="Pelletier E."/>
            <person name="Couloux A."/>
            <person name="Segurens B."/>
            <person name="Wincker P."/>
            <person name="D'Hont A."/>
            <person name="Scarpelli C."/>
            <person name="Weissenbach J."/>
            <person name="Salanoubat M."/>
            <person name="Quetier F."/>
            <person name="Yu Y."/>
            <person name="Kim H.R."/>
            <person name="Rambo T."/>
            <person name="Currie J."/>
            <person name="Collura K."/>
            <person name="Luo M."/>
            <person name="Yang T."/>
            <person name="Ammiraju J.S.S."/>
            <person name="Engler F."/>
            <person name="Soderlund C."/>
            <person name="Wing R.A."/>
            <person name="Palmer L.E."/>
            <person name="de la Bastide M."/>
            <person name="Spiegel L."/>
            <person name="Nascimento L."/>
            <person name="Zutavern T."/>
            <person name="O'Shaughnessy A."/>
            <person name="Dike S."/>
            <person name="Dedhia N."/>
            <person name="Preston R."/>
            <person name="Balija V."/>
            <person name="McCombie W.R."/>
            <person name="Chow T."/>
            <person name="Chen H."/>
            <person name="Chung M."/>
            <person name="Chen C."/>
            <person name="Shaw J."/>
            <person name="Wu H."/>
            <person name="Hsiao K."/>
            <person name="Chao Y."/>
            <person name="Chu M."/>
            <person name="Cheng C."/>
            <person name="Hour A."/>
            <person name="Lee P."/>
            <person name="Lin S."/>
            <person name="Lin Y."/>
            <person name="Liou J."/>
            <person name="Liu S."/>
            <person name="Hsing Y."/>
            <person name="Raghuvanshi S."/>
            <person name="Mohanty A."/>
            <person name="Bharti A.K."/>
            <person name="Gaur A."/>
            <person name="Gupta V."/>
            <person name="Kumar D."/>
            <person name="Ravi V."/>
            <person name="Vij S."/>
            <person name="Kapur A."/>
            <person name="Khurana P."/>
            <person name="Khurana P."/>
            <person name="Khurana J.P."/>
            <person name="Tyagi A.K."/>
            <person name="Gaikwad K."/>
            <person name="Singh A."/>
            <person name="Dalal V."/>
            <person name="Srivastava S."/>
            <person name="Dixit A."/>
            <person name="Pal A.K."/>
            <person name="Ghazi I.A."/>
            <person name="Yadav M."/>
            <person name="Pandit A."/>
            <person name="Bhargava A."/>
            <person name="Sureshbabu K."/>
            <person name="Batra K."/>
            <person name="Sharma T.R."/>
            <person name="Mohapatra T."/>
            <person name="Singh N.K."/>
            <person name="Messing J."/>
            <person name="Nelson A.B."/>
            <person name="Fuks G."/>
            <person name="Kavchok S."/>
            <person name="Keizer G."/>
            <person name="Linton E."/>
            <person name="Llaca V."/>
            <person name="Song R."/>
            <person name="Tanyolac B."/>
            <person name="Young S."/>
            <person name="Ho-Il K."/>
            <person name="Hahn J.H."/>
            <person name="Sangsakoo G."/>
            <person name="Vanavichit A."/>
            <person name="de Mattos Luiz.A.T."/>
            <person name="Zimmer P.D."/>
            <person name="Malone G."/>
            <person name="Dellagostin O."/>
            <person name="de Oliveira A.C."/>
            <person name="Bevan M."/>
            <person name="Bancroft I."/>
            <person name="Minx P."/>
            <person name="Cordum H."/>
            <person name="Wilson R."/>
            <person name="Cheng Z."/>
            <person name="Jin W."/>
            <person name="Jiang J."/>
            <person name="Leong S.A."/>
            <person name="Iwama H."/>
            <person name="Gojobori T."/>
            <person name="Itoh T."/>
            <person name="Niimura Y."/>
            <person name="Fujii Y."/>
            <person name="Habara T."/>
            <person name="Sakai H."/>
            <person name="Sato Y."/>
            <person name="Wilson G."/>
            <person name="Kumar K."/>
            <person name="McCouch S."/>
            <person name="Juretic N."/>
            <person name="Hoen D."/>
            <person name="Wright S."/>
            <person name="Bruskiewich R."/>
            <person name="Bureau T."/>
            <person name="Miyao A."/>
            <person name="Hirochika H."/>
            <person name="Nishikawa T."/>
            <person name="Kadowaki K."/>
            <person name="Sugiura M."/>
            <person name="Burr B."/>
            <person name="Sasaki T."/>
        </authorList>
    </citation>
    <scope>NUCLEOTIDE SEQUENCE [LARGE SCALE GENOMIC DNA]</scope>
    <source>
        <strain evidence="3">cv. Nipponbare</strain>
    </source>
</reference>
<feature type="region of interest" description="Disordered" evidence="1">
    <location>
        <begin position="1"/>
        <end position="38"/>
    </location>
</feature>
<dbReference type="PaxDb" id="39947-A0A0N7KUB8"/>
<feature type="compositionally biased region" description="Low complexity" evidence="1">
    <location>
        <begin position="18"/>
        <end position="34"/>
    </location>
</feature>
<dbReference type="InParanoid" id="A0A0N7KUB8"/>
<dbReference type="EMBL" id="AP014968">
    <property type="protein sequence ID" value="BAT17978.1"/>
    <property type="molecule type" value="Genomic_DNA"/>
</dbReference>
<dbReference type="AlphaFoldDB" id="A0A0N7KUB8"/>
<evidence type="ECO:0000313" key="2">
    <source>
        <dbReference type="EMBL" id="BAT17978.1"/>
    </source>
</evidence>
<gene>
    <name evidence="2" type="ordered locus">Os12g0604900</name>
    <name evidence="2" type="ORF">OSNPB_120604900</name>
</gene>
<accession>A0A0N7KUB8</accession>
<evidence type="ECO:0000256" key="1">
    <source>
        <dbReference type="SAM" id="MobiDB-lite"/>
    </source>
</evidence>
<protein>
    <submittedName>
        <fullName evidence="2">Os12g0604900 protein</fullName>
    </submittedName>
</protein>
<name>A0A0N7KUB8_ORYSJ</name>
<evidence type="ECO:0000313" key="3">
    <source>
        <dbReference type="Proteomes" id="UP000059680"/>
    </source>
</evidence>
<organism evidence="2 3">
    <name type="scientific">Oryza sativa subsp. japonica</name>
    <name type="common">Rice</name>
    <dbReference type="NCBI Taxonomy" id="39947"/>
    <lineage>
        <taxon>Eukaryota</taxon>
        <taxon>Viridiplantae</taxon>
        <taxon>Streptophyta</taxon>
        <taxon>Embryophyta</taxon>
        <taxon>Tracheophyta</taxon>
        <taxon>Spermatophyta</taxon>
        <taxon>Magnoliopsida</taxon>
        <taxon>Liliopsida</taxon>
        <taxon>Poales</taxon>
        <taxon>Poaceae</taxon>
        <taxon>BOP clade</taxon>
        <taxon>Oryzoideae</taxon>
        <taxon>Oryzeae</taxon>
        <taxon>Oryzinae</taxon>
        <taxon>Oryza</taxon>
        <taxon>Oryza sativa</taxon>
    </lineage>
</organism>
<sequence length="94" mass="10121">MRQWPSPAAQRATRRLPGAADGAGARPGHAAVAATRPRKKGSADLAALLLLRQQASAPNPQASLPFSPADIHLRLPPQLDMFSLHICFFRYGLK</sequence>
<dbReference type="Proteomes" id="UP000059680">
    <property type="component" value="Chromosome 12"/>
</dbReference>
<keyword evidence="3" id="KW-1185">Reference proteome</keyword>
<proteinExistence type="predicted"/>
<reference evidence="2 3" key="3">
    <citation type="journal article" date="2013" name="Rice">
        <title>Improvement of the Oryza sativa Nipponbare reference genome using next generation sequence and optical map data.</title>
        <authorList>
            <person name="Kawahara Y."/>
            <person name="de la Bastide M."/>
            <person name="Hamilton J.P."/>
            <person name="Kanamori H."/>
            <person name="McCombie W.R."/>
            <person name="Ouyang S."/>
            <person name="Schwartz D.C."/>
            <person name="Tanaka T."/>
            <person name="Wu J."/>
            <person name="Zhou S."/>
            <person name="Childs K.L."/>
            <person name="Davidson R.M."/>
            <person name="Lin H."/>
            <person name="Quesada-Ocampo L."/>
            <person name="Vaillancourt B."/>
            <person name="Sakai H."/>
            <person name="Lee S.S."/>
            <person name="Kim J."/>
            <person name="Numa H."/>
            <person name="Itoh T."/>
            <person name="Buell C.R."/>
            <person name="Matsumoto T."/>
        </authorList>
    </citation>
    <scope>NUCLEOTIDE SEQUENCE [LARGE SCALE GENOMIC DNA]</scope>
    <source>
        <strain evidence="3">cv. Nipponbare</strain>
    </source>
</reference>
<reference evidence="2 3" key="2">
    <citation type="journal article" date="2013" name="Plant Cell Physiol.">
        <title>Rice Annotation Project Database (RAP-DB): an integrative and interactive database for rice genomics.</title>
        <authorList>
            <person name="Sakai H."/>
            <person name="Lee S.S."/>
            <person name="Tanaka T."/>
            <person name="Numa H."/>
            <person name="Kim J."/>
            <person name="Kawahara Y."/>
            <person name="Wakimoto H."/>
            <person name="Yang C.C."/>
            <person name="Iwamoto M."/>
            <person name="Abe T."/>
            <person name="Yamada Y."/>
            <person name="Muto A."/>
            <person name="Inokuchi H."/>
            <person name="Ikemura T."/>
            <person name="Matsumoto T."/>
            <person name="Sasaki T."/>
            <person name="Itoh T."/>
        </authorList>
    </citation>
    <scope>NUCLEOTIDE SEQUENCE [LARGE SCALE GENOMIC DNA]</scope>
    <source>
        <strain evidence="3">cv. Nipponbare</strain>
    </source>
</reference>